<name>A0A4Z2HSR3_9TELE</name>
<sequence length="87" mass="9384">MLPKEVVHTRLLYWYTISLALITRNKADGNTQTQSAPELPQSLRPAKGRLASRAAAVMQLAGNGTETGATTFWGALAAVSMSRGRRV</sequence>
<dbReference type="EMBL" id="SRLO01000188">
    <property type="protein sequence ID" value="TNN68591.1"/>
    <property type="molecule type" value="Genomic_DNA"/>
</dbReference>
<evidence type="ECO:0000313" key="2">
    <source>
        <dbReference type="Proteomes" id="UP000314294"/>
    </source>
</evidence>
<protein>
    <submittedName>
        <fullName evidence="1">Uncharacterized protein</fullName>
    </submittedName>
</protein>
<dbReference type="Proteomes" id="UP000314294">
    <property type="component" value="Unassembled WGS sequence"/>
</dbReference>
<organism evidence="1 2">
    <name type="scientific">Liparis tanakae</name>
    <name type="common">Tanaka's snailfish</name>
    <dbReference type="NCBI Taxonomy" id="230148"/>
    <lineage>
        <taxon>Eukaryota</taxon>
        <taxon>Metazoa</taxon>
        <taxon>Chordata</taxon>
        <taxon>Craniata</taxon>
        <taxon>Vertebrata</taxon>
        <taxon>Euteleostomi</taxon>
        <taxon>Actinopterygii</taxon>
        <taxon>Neopterygii</taxon>
        <taxon>Teleostei</taxon>
        <taxon>Neoteleostei</taxon>
        <taxon>Acanthomorphata</taxon>
        <taxon>Eupercaria</taxon>
        <taxon>Perciformes</taxon>
        <taxon>Cottioidei</taxon>
        <taxon>Cottales</taxon>
        <taxon>Liparidae</taxon>
        <taxon>Liparis</taxon>
    </lineage>
</organism>
<keyword evidence="2" id="KW-1185">Reference proteome</keyword>
<proteinExistence type="predicted"/>
<gene>
    <name evidence="1" type="ORF">EYF80_021237</name>
</gene>
<comment type="caution">
    <text evidence="1">The sequence shown here is derived from an EMBL/GenBank/DDBJ whole genome shotgun (WGS) entry which is preliminary data.</text>
</comment>
<evidence type="ECO:0000313" key="1">
    <source>
        <dbReference type="EMBL" id="TNN68591.1"/>
    </source>
</evidence>
<accession>A0A4Z2HSR3</accession>
<dbReference type="AlphaFoldDB" id="A0A4Z2HSR3"/>
<reference evidence="1 2" key="1">
    <citation type="submission" date="2019-03" db="EMBL/GenBank/DDBJ databases">
        <title>First draft genome of Liparis tanakae, snailfish: a comprehensive survey of snailfish specific genes.</title>
        <authorList>
            <person name="Kim W."/>
            <person name="Song I."/>
            <person name="Jeong J.-H."/>
            <person name="Kim D."/>
            <person name="Kim S."/>
            <person name="Ryu S."/>
            <person name="Song J.Y."/>
            <person name="Lee S.K."/>
        </authorList>
    </citation>
    <scope>NUCLEOTIDE SEQUENCE [LARGE SCALE GENOMIC DNA]</scope>
    <source>
        <tissue evidence="1">Muscle</tissue>
    </source>
</reference>